<name>A0AAX4HFX4_9ASCO</name>
<dbReference type="Proteomes" id="UP001338582">
    <property type="component" value="Chromosome 6"/>
</dbReference>
<accession>A0AAX4HFX4</accession>
<reference evidence="1 2" key="1">
    <citation type="submission" date="2023-10" db="EMBL/GenBank/DDBJ databases">
        <title>Draft Genome Sequence of Candida saopaulonensis from a very Premature Infant with Sepsis.</title>
        <authorList>
            <person name="Ning Y."/>
            <person name="Dai R."/>
            <person name="Xiao M."/>
            <person name="Xu Y."/>
            <person name="Yan Q."/>
            <person name="Zhang L."/>
        </authorList>
    </citation>
    <scope>NUCLEOTIDE SEQUENCE [LARGE SCALE GENOMIC DNA]</scope>
    <source>
        <strain evidence="1 2">19XY460</strain>
    </source>
</reference>
<dbReference type="AlphaFoldDB" id="A0AAX4HFX4"/>
<dbReference type="InterPro" id="IPR024645">
    <property type="entry name" value="Mitochondr_Som1"/>
</dbReference>
<organism evidence="1 2">
    <name type="scientific">Australozyma saopauloensis</name>
    <dbReference type="NCBI Taxonomy" id="291208"/>
    <lineage>
        <taxon>Eukaryota</taxon>
        <taxon>Fungi</taxon>
        <taxon>Dikarya</taxon>
        <taxon>Ascomycota</taxon>
        <taxon>Saccharomycotina</taxon>
        <taxon>Pichiomycetes</taxon>
        <taxon>Metschnikowiaceae</taxon>
        <taxon>Australozyma</taxon>
    </lineage>
</organism>
<dbReference type="RefSeq" id="XP_062879639.1">
    <property type="nucleotide sequence ID" value="XM_063023569.1"/>
</dbReference>
<dbReference type="GeneID" id="88175699"/>
<dbReference type="EMBL" id="CP138899">
    <property type="protein sequence ID" value="WPK27261.1"/>
    <property type="molecule type" value="Genomic_DNA"/>
</dbReference>
<dbReference type="GO" id="GO:0042720">
    <property type="term" value="C:mitochondrial inner membrane peptidase complex"/>
    <property type="evidence" value="ECO:0007669"/>
    <property type="project" value="InterPro"/>
</dbReference>
<proteinExistence type="predicted"/>
<keyword evidence="2" id="KW-1185">Reference proteome</keyword>
<dbReference type="Pfam" id="PF11093">
    <property type="entry name" value="Mitochondr_Som1"/>
    <property type="match status" value="1"/>
</dbReference>
<gene>
    <name evidence="1" type="ORF">PUMCH_004639</name>
</gene>
<protein>
    <submittedName>
        <fullName evidence="1">Uncharacterized protein</fullName>
    </submittedName>
</protein>
<evidence type="ECO:0000313" key="2">
    <source>
        <dbReference type="Proteomes" id="UP001338582"/>
    </source>
</evidence>
<dbReference type="KEGG" id="asau:88175699"/>
<sequence>MSPPTPVFSRKEIEQKYAAQLNEPEKYECTLKSLTQNECTFKLGENSRVVETLCVPFKRIFQRCLVPHTILKNGRKTVEKRWINIEVTLASSNDDLKSVNRAEILEFMRAELDLQKWIQSTELEDER</sequence>
<evidence type="ECO:0000313" key="1">
    <source>
        <dbReference type="EMBL" id="WPK27261.1"/>
    </source>
</evidence>